<proteinExistence type="inferred from homology"/>
<protein>
    <recommendedName>
        <fullName evidence="3">CN hydrolase domain-containing protein</fullName>
    </recommendedName>
</protein>
<accession>A0A194WD24</accession>
<dbReference type="GO" id="GO:0006541">
    <property type="term" value="P:glutamine metabolic process"/>
    <property type="evidence" value="ECO:0007669"/>
    <property type="project" value="TreeGrafter"/>
</dbReference>
<evidence type="ECO:0000313" key="5">
    <source>
        <dbReference type="Proteomes" id="UP000078559"/>
    </source>
</evidence>
<evidence type="ECO:0000259" key="3">
    <source>
        <dbReference type="PROSITE" id="PS50263"/>
    </source>
</evidence>
<dbReference type="InterPro" id="IPR001110">
    <property type="entry name" value="UPF0012_CS"/>
</dbReference>
<dbReference type="GO" id="GO:0006528">
    <property type="term" value="P:asparagine metabolic process"/>
    <property type="evidence" value="ECO:0007669"/>
    <property type="project" value="TreeGrafter"/>
</dbReference>
<feature type="domain" description="CN hydrolase" evidence="3">
    <location>
        <begin position="15"/>
        <end position="283"/>
    </location>
</feature>
<dbReference type="Pfam" id="PF00795">
    <property type="entry name" value="CN_hydrolase"/>
    <property type="match status" value="1"/>
</dbReference>
<dbReference type="Proteomes" id="UP000078559">
    <property type="component" value="Chromosome 12"/>
</dbReference>
<dbReference type="PROSITE" id="PS50263">
    <property type="entry name" value="CN_HYDROLASE"/>
    <property type="match status" value="1"/>
</dbReference>
<dbReference type="PROSITE" id="PS01227">
    <property type="entry name" value="UPF0012"/>
    <property type="match status" value="1"/>
</dbReference>
<dbReference type="GO" id="GO:0005739">
    <property type="term" value="C:mitochondrion"/>
    <property type="evidence" value="ECO:0007669"/>
    <property type="project" value="TreeGrafter"/>
</dbReference>
<dbReference type="PANTHER" id="PTHR23088:SF30">
    <property type="entry name" value="OMEGA-AMIDASE NIT2"/>
    <property type="match status" value="1"/>
</dbReference>
<dbReference type="FunFam" id="3.60.110.10:FF:000002">
    <property type="entry name" value="Nitrilase family member 2"/>
    <property type="match status" value="1"/>
</dbReference>
<dbReference type="SUPFAM" id="SSF56317">
    <property type="entry name" value="Carbon-nitrogen hydrolase"/>
    <property type="match status" value="1"/>
</dbReference>
<dbReference type="CDD" id="cd07572">
    <property type="entry name" value="nit"/>
    <property type="match status" value="1"/>
</dbReference>
<dbReference type="OrthoDB" id="10250282at2759"/>
<dbReference type="InterPro" id="IPR045254">
    <property type="entry name" value="Nit1/2_C-N_Hydrolase"/>
</dbReference>
<reference evidence="4" key="1">
    <citation type="submission" date="2014-12" db="EMBL/GenBank/DDBJ databases">
        <title>Genome Sequence of Valsa Canker Pathogens Uncovers a Specific Adaption of Colonization on Woody Bark.</title>
        <authorList>
            <person name="Yin Z."/>
            <person name="Liu H."/>
            <person name="Gao X."/>
            <person name="Li Z."/>
            <person name="Song N."/>
            <person name="Ke X."/>
            <person name="Dai Q."/>
            <person name="Wu Y."/>
            <person name="Sun Y."/>
            <person name="Xu J.-R."/>
            <person name="Kang Z.K."/>
            <person name="Wang L."/>
            <person name="Huang L."/>
        </authorList>
    </citation>
    <scope>NUCLEOTIDE SEQUENCE [LARGE SCALE GENOMIC DNA]</scope>
    <source>
        <strain evidence="4">03-8</strain>
    </source>
</reference>
<organism evidence="4 5">
    <name type="scientific">Cytospora mali</name>
    <name type="common">Apple Valsa canker fungus</name>
    <name type="synonym">Valsa mali</name>
    <dbReference type="NCBI Taxonomy" id="578113"/>
    <lineage>
        <taxon>Eukaryota</taxon>
        <taxon>Fungi</taxon>
        <taxon>Dikarya</taxon>
        <taxon>Ascomycota</taxon>
        <taxon>Pezizomycotina</taxon>
        <taxon>Sordariomycetes</taxon>
        <taxon>Sordariomycetidae</taxon>
        <taxon>Diaporthales</taxon>
        <taxon>Cytosporaceae</taxon>
        <taxon>Cytospora</taxon>
    </lineage>
</organism>
<evidence type="ECO:0000256" key="1">
    <source>
        <dbReference type="ARBA" id="ARBA00010613"/>
    </source>
</evidence>
<dbReference type="Gene3D" id="3.60.110.10">
    <property type="entry name" value="Carbon-nitrogen hydrolase"/>
    <property type="match status" value="1"/>
</dbReference>
<keyword evidence="5" id="KW-1185">Reference proteome</keyword>
<dbReference type="InterPro" id="IPR003010">
    <property type="entry name" value="C-N_Hydrolase"/>
</dbReference>
<dbReference type="SMR" id="A0A194WD24"/>
<dbReference type="AlphaFoldDB" id="A0A194WD24"/>
<dbReference type="PANTHER" id="PTHR23088">
    <property type="entry name" value="NITRILASE-RELATED"/>
    <property type="match status" value="1"/>
</dbReference>
<evidence type="ECO:0000256" key="2">
    <source>
        <dbReference type="ARBA" id="ARBA00022801"/>
    </source>
</evidence>
<dbReference type="InterPro" id="IPR036526">
    <property type="entry name" value="C-N_Hydrolase_sf"/>
</dbReference>
<gene>
    <name evidence="4" type="ORF">VM1G_09958</name>
</gene>
<dbReference type="EMBL" id="CM003109">
    <property type="protein sequence ID" value="KUI74299.1"/>
    <property type="molecule type" value="Genomic_DNA"/>
</dbReference>
<dbReference type="GO" id="GO:0006107">
    <property type="term" value="P:oxaloacetate metabolic process"/>
    <property type="evidence" value="ECO:0007669"/>
    <property type="project" value="TreeGrafter"/>
</dbReference>
<comment type="similarity">
    <text evidence="1">Belongs to the carbon-nitrogen hydrolase superfamily. NIT1/NIT2 family.</text>
</comment>
<keyword evidence="2" id="KW-0378">Hydrolase</keyword>
<evidence type="ECO:0000313" key="4">
    <source>
        <dbReference type="EMBL" id="KUI74299.1"/>
    </source>
</evidence>
<name>A0A194WD24_CYTMA</name>
<sequence length="323" mass="35063">MASSSTPNILLKKPVKLACIQLASGGDKAANLAHAADKVREAAATGARIIVLPECFNSPYGCDYFPSYAEQLLPSPPTEAQSPSYHALSAMAKEAGAYLIAGSIPELKLQGGEGKEGEEGEEGEKQYYNTSLVFGPTGELMATHRKVHLFDIDIPGKITFRESDVLSPGNKVTIVDLPEYGKVAVAICYDIRFPELGIIAARKGCFALIYPGAFNMTTGPLHWRLQGQARAMDNQVYVAMCSPARDLSASYHAWGHSLVVDPMAQVLVEAEESETIVTADLTGDKIEETRKGIPLRDQRRFDVYPDISQGKIQFTDPGQKEIK</sequence>
<dbReference type="GO" id="GO:0050152">
    <property type="term" value="F:omega-amidase activity"/>
    <property type="evidence" value="ECO:0007669"/>
    <property type="project" value="TreeGrafter"/>
</dbReference>